<gene>
    <name evidence="2" type="ORF">ERS852582_00962</name>
</gene>
<dbReference type="InterPro" id="IPR006528">
    <property type="entry name" value="Phage_head_morphogenesis_dom"/>
</dbReference>
<protein>
    <submittedName>
        <fullName evidence="2">NAD+--asparagine ADP-ribosyltransferase</fullName>
    </submittedName>
</protein>
<name>A0A173SDI7_9FIRM</name>
<dbReference type="RefSeq" id="WP_070102019.1">
    <property type="nucleotide sequence ID" value="NZ_CYXN01000005.1"/>
</dbReference>
<keyword evidence="2" id="KW-0808">Transferase</keyword>
<accession>A0A173SDI7</accession>
<dbReference type="EMBL" id="CYXN01000005">
    <property type="protein sequence ID" value="CUM88402.1"/>
    <property type="molecule type" value="Genomic_DNA"/>
</dbReference>
<dbReference type="AlphaFoldDB" id="A0A173SDI7"/>
<dbReference type="Proteomes" id="UP000095649">
    <property type="component" value="Unassembled WGS sequence"/>
</dbReference>
<dbReference type="NCBIfam" id="TIGR01641">
    <property type="entry name" value="phageSPP1_gp7"/>
    <property type="match status" value="1"/>
</dbReference>
<dbReference type="GO" id="GO:0016740">
    <property type="term" value="F:transferase activity"/>
    <property type="evidence" value="ECO:0007669"/>
    <property type="project" value="UniProtKB-KW"/>
</dbReference>
<organism evidence="2 3">
    <name type="scientific">Faecalibacterium prausnitzii</name>
    <dbReference type="NCBI Taxonomy" id="853"/>
    <lineage>
        <taxon>Bacteria</taxon>
        <taxon>Bacillati</taxon>
        <taxon>Bacillota</taxon>
        <taxon>Clostridia</taxon>
        <taxon>Eubacteriales</taxon>
        <taxon>Oscillospiraceae</taxon>
        <taxon>Faecalibacterium</taxon>
    </lineage>
</organism>
<evidence type="ECO:0000313" key="2">
    <source>
        <dbReference type="EMBL" id="CUM88402.1"/>
    </source>
</evidence>
<reference evidence="2 3" key="1">
    <citation type="submission" date="2015-09" db="EMBL/GenBank/DDBJ databases">
        <authorList>
            <consortium name="Pathogen Informatics"/>
        </authorList>
    </citation>
    <scope>NUCLEOTIDE SEQUENCE [LARGE SCALE GENOMIC DNA]</scope>
    <source>
        <strain evidence="2 3">2789STDY5834970</strain>
    </source>
</reference>
<evidence type="ECO:0000259" key="1">
    <source>
        <dbReference type="Pfam" id="PF04233"/>
    </source>
</evidence>
<evidence type="ECO:0000313" key="3">
    <source>
        <dbReference type="Proteomes" id="UP000095649"/>
    </source>
</evidence>
<proteinExistence type="predicted"/>
<feature type="domain" description="Phage head morphogenesis" evidence="1">
    <location>
        <begin position="198"/>
        <end position="303"/>
    </location>
</feature>
<sequence length="635" mass="71590">MTNAEYWKQRFTQLEAAQNRKGATAYLEMEKQYKAAQNELEAQIARWYQRFADSNGISLAQAKQWLKGQDLAEFKWDVKEYIKYGKENAINGAWMQELENASSKFHISRLEALQIQTQNSLETMFAQQMGTMKKALSDVYASGYYHTAYTVQQGFGLGWDIAGLDQAQIKKVLSKPWAVDGYNFSTRIWNSKTKLIGEVHNELSKNLLTGADPQKAIDSLAKKMGTSKSNAGRLVMTEQAYFSSAAQKDCFNDLDVEEYEIVATLDSHTSDICRSLDGKVFKMSDYKPGITAPPFHVYCRSTTAPHFKDNFDAGERAARGADGKTYYVPDDVTYSEWKKAFVDGDKSGFAEVKHKHYKREEPKQQANPRDYNCDMAQKVGKNHFDNIRDKVDGCQNDDLRTVWNTFESQIKVADAHYHGRSFASGGTINITIGSDAKGNSYNAPYAVTFHESGHAIDCLTAPMGGKSGQWFISSSYKDGLFPKTIKAEVSDWVNAVYKEMKAHKDDFQYWIDQNWIDSNTAAYYSNSSWFKMSKSLAYKAIQNQLSALNWLQKGDISDILEGATRMKICLGVGHGAAYWTNRVYDGIDFGLGTEAFAEMTSASMTCPESLAVIQKYLPKSYAVYKEIIKMIAENV</sequence>
<dbReference type="OrthoDB" id="9765386at2"/>
<dbReference type="Pfam" id="PF04233">
    <property type="entry name" value="Phage_Mu_F"/>
    <property type="match status" value="1"/>
</dbReference>